<comment type="caution">
    <text evidence="2">The sequence shown here is derived from an EMBL/GenBank/DDBJ whole genome shotgun (WGS) entry which is preliminary data.</text>
</comment>
<evidence type="ECO:0000256" key="1">
    <source>
        <dbReference type="SAM" id="Phobius"/>
    </source>
</evidence>
<keyword evidence="3" id="KW-1185">Reference proteome</keyword>
<keyword evidence="1" id="KW-0472">Membrane</keyword>
<dbReference type="RefSeq" id="WP_124766266.1">
    <property type="nucleotide sequence ID" value="NZ_JAFBDY010000016.1"/>
</dbReference>
<accession>A0A3N9UP31</accession>
<dbReference type="Proteomes" id="UP000274033">
    <property type="component" value="Unassembled WGS sequence"/>
</dbReference>
<feature type="transmembrane region" description="Helical" evidence="1">
    <location>
        <begin position="96"/>
        <end position="115"/>
    </location>
</feature>
<dbReference type="Pfam" id="PF13789">
    <property type="entry name" value="DUF4181"/>
    <property type="match status" value="1"/>
</dbReference>
<reference evidence="2 3" key="1">
    <citation type="journal article" date="2013" name="J. Microbiol.">
        <title>Lysinibacillus chungkukjangi sp. nov., isolated from Chungkukjang, Korean fermented soybean food.</title>
        <authorList>
            <person name="Kim S.J."/>
            <person name="Jang Y.H."/>
            <person name="Hamada M."/>
            <person name="Ahn J.H."/>
            <person name="Weon H.Y."/>
            <person name="Suzuki K."/>
            <person name="Whang K.S."/>
            <person name="Kwon S.W."/>
        </authorList>
    </citation>
    <scope>NUCLEOTIDE SEQUENCE [LARGE SCALE GENOMIC DNA]</scope>
    <source>
        <strain evidence="2 3">MCCC 1A12701</strain>
    </source>
</reference>
<keyword evidence="1" id="KW-0812">Transmembrane</keyword>
<dbReference type="InterPro" id="IPR025441">
    <property type="entry name" value="DUF4181"/>
</dbReference>
<protein>
    <submittedName>
        <fullName evidence="2">DUF4181 domain-containing protein</fullName>
    </submittedName>
</protein>
<keyword evidence="1" id="KW-1133">Transmembrane helix</keyword>
<feature type="transmembrane region" description="Helical" evidence="1">
    <location>
        <begin position="65"/>
        <end position="84"/>
    </location>
</feature>
<evidence type="ECO:0000313" key="2">
    <source>
        <dbReference type="EMBL" id="RQW73666.1"/>
    </source>
</evidence>
<name>A0A3N9UP31_9BACI</name>
<dbReference type="EMBL" id="RRCT01000017">
    <property type="protein sequence ID" value="RQW73666.1"/>
    <property type="molecule type" value="Genomic_DNA"/>
</dbReference>
<proteinExistence type="predicted"/>
<feature type="transmembrane region" description="Helical" evidence="1">
    <location>
        <begin position="39"/>
        <end position="59"/>
    </location>
</feature>
<evidence type="ECO:0000313" key="3">
    <source>
        <dbReference type="Proteomes" id="UP000274033"/>
    </source>
</evidence>
<organism evidence="2 3">
    <name type="scientific">Lysinibacillus composti</name>
    <dbReference type="NCBI Taxonomy" id="720633"/>
    <lineage>
        <taxon>Bacteria</taxon>
        <taxon>Bacillati</taxon>
        <taxon>Bacillota</taxon>
        <taxon>Bacilli</taxon>
        <taxon>Bacillales</taxon>
        <taxon>Bacillaceae</taxon>
        <taxon>Lysinibacillus</taxon>
    </lineage>
</organism>
<sequence>MNIFLLVIIILLFILLEPILRRIFKIEKKHISETEGKKVFRIGIFIITVITICFIPIVVTKERVYMTLFLFLFFIARFGFELFVEWKYMRESREYLITLANMVLVMIVGIGILLIN</sequence>
<feature type="transmembrane region" description="Helical" evidence="1">
    <location>
        <begin position="6"/>
        <end position="24"/>
    </location>
</feature>
<gene>
    <name evidence="2" type="ORF">EBB45_15565</name>
</gene>
<dbReference type="AlphaFoldDB" id="A0A3N9UP31"/>